<comment type="similarity">
    <text evidence="1">Belongs to the staphylococcal tandem lipoprotein family.</text>
</comment>
<dbReference type="InterPro" id="IPR007595">
    <property type="entry name" value="Csa"/>
</dbReference>
<keyword evidence="2" id="KW-0472">Membrane</keyword>
<accession>A0ABM7FMQ2</accession>
<keyword evidence="2" id="KW-0812">Transmembrane</keyword>
<protein>
    <submittedName>
        <fullName evidence="3">Tandem lipoprotein</fullName>
    </submittedName>
</protein>
<evidence type="ECO:0000256" key="2">
    <source>
        <dbReference type="SAM" id="Phobius"/>
    </source>
</evidence>
<feature type="transmembrane region" description="Helical" evidence="2">
    <location>
        <begin position="6"/>
        <end position="28"/>
    </location>
</feature>
<evidence type="ECO:0000256" key="1">
    <source>
        <dbReference type="ARBA" id="ARBA00009715"/>
    </source>
</evidence>
<dbReference type="EMBL" id="AP018586">
    <property type="protein sequence ID" value="BBD91380.1"/>
    <property type="molecule type" value="Genomic_DNA"/>
</dbReference>
<dbReference type="Proteomes" id="UP000274772">
    <property type="component" value="Chromosome"/>
</dbReference>
<dbReference type="Pfam" id="PF04507">
    <property type="entry name" value="DUF576"/>
    <property type="match status" value="1"/>
</dbReference>
<organism evidence="3 4">
    <name type="scientific">Staphylococcus caprae</name>
    <dbReference type="NCBI Taxonomy" id="29380"/>
    <lineage>
        <taxon>Bacteria</taxon>
        <taxon>Bacillati</taxon>
        <taxon>Bacillota</taxon>
        <taxon>Bacilli</taxon>
        <taxon>Bacillales</taxon>
        <taxon>Staphylococcaceae</taxon>
        <taxon>Staphylococcus</taxon>
    </lineage>
</organism>
<keyword evidence="2" id="KW-1133">Transmembrane helix</keyword>
<keyword evidence="3" id="KW-0449">Lipoprotein</keyword>
<proteinExistence type="inferred from homology"/>
<keyword evidence="4" id="KW-1185">Reference proteome</keyword>
<dbReference type="RefSeq" id="WP_002444625.1">
    <property type="nucleotide sequence ID" value="NZ_AP018586.1"/>
</dbReference>
<sequence>MNISKMWILVIAIPLAIVVIVVGGWYGLKLNKEKEIKNSFSKTLNMYPIKNLEDLYDKEGFRDDNFDKDDKGTWILNSDMAIQENRGDLIGEGMLLKLNRNTREAKGFYYINKYSDDIDKYDDGVKETRYPVEMKNNKISLTKKVKDKNLENKIKSFKFFSQYGNFKDIDSYKNGNISYNPEVPSYSAEYQLNNEDVNVKKLRKTYNIPTNKAPKLTLDGTGKLSGSSTGNKDIEYLFLRDKNSVVKFTDSISFKPTN</sequence>
<dbReference type="Gene3D" id="2.50.20.40">
    <property type="match status" value="1"/>
</dbReference>
<dbReference type="GeneID" id="58050047"/>
<dbReference type="NCBIfam" id="TIGR01742">
    <property type="entry name" value="SA_tandem_lipo"/>
    <property type="match status" value="1"/>
</dbReference>
<reference evidence="3 4" key="1">
    <citation type="submission" date="2018-05" db="EMBL/GenBank/DDBJ databases">
        <title>Complete genome sequencing of three human clinical isolates of Staphylococcus caprae reveals virulence factors similar to those of S. epidermidis and S. capitis.</title>
        <authorList>
            <person name="Watanabe S."/>
            <person name="Cui L."/>
        </authorList>
    </citation>
    <scope>NUCLEOTIDE SEQUENCE [LARGE SCALE GENOMIC DNA]</scope>
    <source>
        <strain evidence="3 4">JMUB590</strain>
    </source>
</reference>
<name>A0ABM7FMQ2_9STAP</name>
<evidence type="ECO:0000313" key="3">
    <source>
        <dbReference type="EMBL" id="BBD91380.1"/>
    </source>
</evidence>
<dbReference type="InterPro" id="IPR038641">
    <property type="entry name" value="Csa_sf"/>
</dbReference>
<gene>
    <name evidence="3" type="ORF">JMUB590_0270</name>
</gene>
<evidence type="ECO:0000313" key="4">
    <source>
        <dbReference type="Proteomes" id="UP000274772"/>
    </source>
</evidence>